<gene>
    <name evidence="1" type="ORF">CHC_T00004186001</name>
</gene>
<dbReference type="RefSeq" id="XP_005715542.1">
    <property type="nucleotide sequence ID" value="XM_005715485.1"/>
</dbReference>
<evidence type="ECO:0000313" key="2">
    <source>
        <dbReference type="Proteomes" id="UP000012073"/>
    </source>
</evidence>
<keyword evidence="2" id="KW-1185">Reference proteome</keyword>
<evidence type="ECO:0000313" key="1">
    <source>
        <dbReference type="EMBL" id="CDF35723.1"/>
    </source>
</evidence>
<dbReference type="Gramene" id="CDF35723">
    <property type="protein sequence ID" value="CDF35723"/>
    <property type="gene ID" value="CHC_T00004186001"/>
</dbReference>
<name>R7QD64_CHOCR</name>
<protein>
    <submittedName>
        <fullName evidence="1">Uncharacterized protein</fullName>
    </submittedName>
</protein>
<dbReference type="AlphaFoldDB" id="R7QD64"/>
<dbReference type="EMBL" id="HG001742">
    <property type="protein sequence ID" value="CDF35723.1"/>
    <property type="molecule type" value="Genomic_DNA"/>
</dbReference>
<dbReference type="GeneID" id="17323257"/>
<dbReference type="Proteomes" id="UP000012073">
    <property type="component" value="Unassembled WGS sequence"/>
</dbReference>
<sequence>MKPGVQYGSLGISCASETKIESFFRVSQFAFQIMGNGIKQHSGGSLLRDENIRPPSSCADGLVRRHIELPQSV</sequence>
<reference evidence="2" key="1">
    <citation type="journal article" date="2013" name="Proc. Natl. Acad. Sci. U.S.A.">
        <title>Genome structure and metabolic features in the red seaweed Chondrus crispus shed light on evolution of the Archaeplastida.</title>
        <authorList>
            <person name="Collen J."/>
            <person name="Porcel B."/>
            <person name="Carre W."/>
            <person name="Ball S.G."/>
            <person name="Chaparro C."/>
            <person name="Tonon T."/>
            <person name="Barbeyron T."/>
            <person name="Michel G."/>
            <person name="Noel B."/>
            <person name="Valentin K."/>
            <person name="Elias M."/>
            <person name="Artiguenave F."/>
            <person name="Arun A."/>
            <person name="Aury J.M."/>
            <person name="Barbosa-Neto J.F."/>
            <person name="Bothwell J.H."/>
            <person name="Bouget F.Y."/>
            <person name="Brillet L."/>
            <person name="Cabello-Hurtado F."/>
            <person name="Capella-Gutierrez S."/>
            <person name="Charrier B."/>
            <person name="Cladiere L."/>
            <person name="Cock J.M."/>
            <person name="Coelho S.M."/>
            <person name="Colleoni C."/>
            <person name="Czjzek M."/>
            <person name="Da Silva C."/>
            <person name="Delage L."/>
            <person name="Denoeud F."/>
            <person name="Deschamps P."/>
            <person name="Dittami S.M."/>
            <person name="Gabaldon T."/>
            <person name="Gachon C.M."/>
            <person name="Groisillier A."/>
            <person name="Herve C."/>
            <person name="Jabbari K."/>
            <person name="Katinka M."/>
            <person name="Kloareg B."/>
            <person name="Kowalczyk N."/>
            <person name="Labadie K."/>
            <person name="Leblanc C."/>
            <person name="Lopez P.J."/>
            <person name="McLachlan D.H."/>
            <person name="Meslet-Cladiere L."/>
            <person name="Moustafa A."/>
            <person name="Nehr Z."/>
            <person name="Nyvall Collen P."/>
            <person name="Panaud O."/>
            <person name="Partensky F."/>
            <person name="Poulain J."/>
            <person name="Rensing S.A."/>
            <person name="Rousvoal S."/>
            <person name="Samson G."/>
            <person name="Symeonidi A."/>
            <person name="Weissenbach J."/>
            <person name="Zambounis A."/>
            <person name="Wincker P."/>
            <person name="Boyen C."/>
        </authorList>
    </citation>
    <scope>NUCLEOTIDE SEQUENCE [LARGE SCALE GENOMIC DNA]</scope>
    <source>
        <strain evidence="2">cv. Stackhouse</strain>
    </source>
</reference>
<organism evidence="1 2">
    <name type="scientific">Chondrus crispus</name>
    <name type="common">Carrageen Irish moss</name>
    <name type="synonym">Polymorpha crispa</name>
    <dbReference type="NCBI Taxonomy" id="2769"/>
    <lineage>
        <taxon>Eukaryota</taxon>
        <taxon>Rhodophyta</taxon>
        <taxon>Florideophyceae</taxon>
        <taxon>Rhodymeniophycidae</taxon>
        <taxon>Gigartinales</taxon>
        <taxon>Gigartinaceae</taxon>
        <taxon>Chondrus</taxon>
    </lineage>
</organism>
<accession>R7QD64</accession>
<dbReference type="KEGG" id="ccp:CHC_T00004186001"/>
<proteinExistence type="predicted"/>